<dbReference type="HOGENOM" id="CLU_049223_1_0_1"/>
<evidence type="ECO:0000313" key="3">
    <source>
        <dbReference type="Proteomes" id="UP000002669"/>
    </source>
</evidence>
<dbReference type="AlphaFoldDB" id="E4USX4"/>
<accession>E4USX4</accession>
<dbReference type="STRING" id="535722.E4USX4"/>
<dbReference type="EMBL" id="DS989824">
    <property type="protein sequence ID" value="EFR01423.1"/>
    <property type="molecule type" value="Genomic_DNA"/>
</dbReference>
<dbReference type="InterPro" id="IPR021036">
    <property type="entry name" value="Ribosomal_mS45"/>
</dbReference>
<dbReference type="RefSeq" id="XP_003174253.1">
    <property type="nucleotide sequence ID" value="XM_003174205.1"/>
</dbReference>
<dbReference type="Pfam" id="PF12298">
    <property type="entry name" value="Bot1p"/>
    <property type="match status" value="1"/>
</dbReference>
<feature type="compositionally biased region" description="Basic and acidic residues" evidence="1">
    <location>
        <begin position="382"/>
        <end position="398"/>
    </location>
</feature>
<dbReference type="VEuPathDB" id="FungiDB:MGYG_04429"/>
<organism evidence="3">
    <name type="scientific">Arthroderma gypseum (strain ATCC MYA-4604 / CBS 118893)</name>
    <name type="common">Microsporum gypseum</name>
    <dbReference type="NCBI Taxonomy" id="535722"/>
    <lineage>
        <taxon>Eukaryota</taxon>
        <taxon>Fungi</taxon>
        <taxon>Dikarya</taxon>
        <taxon>Ascomycota</taxon>
        <taxon>Pezizomycotina</taxon>
        <taxon>Eurotiomycetes</taxon>
        <taxon>Eurotiomycetidae</taxon>
        <taxon>Onygenales</taxon>
        <taxon>Arthrodermataceae</taxon>
        <taxon>Nannizzia</taxon>
    </lineage>
</organism>
<dbReference type="Proteomes" id="UP000002669">
    <property type="component" value="Unassembled WGS sequence"/>
</dbReference>
<proteinExistence type="predicted"/>
<dbReference type="PANTHER" id="PTHR28158">
    <property type="entry name" value="37S RIBOSOMAL PROTEIN S35, MITOCHONDRIAL"/>
    <property type="match status" value="1"/>
</dbReference>
<dbReference type="OrthoDB" id="10052321at2759"/>
<gene>
    <name evidence="2" type="ORF">MGYG_04429</name>
</gene>
<dbReference type="GO" id="GO:0003735">
    <property type="term" value="F:structural constituent of ribosome"/>
    <property type="evidence" value="ECO:0007669"/>
    <property type="project" value="TreeGrafter"/>
</dbReference>
<evidence type="ECO:0008006" key="4">
    <source>
        <dbReference type="Google" id="ProtNLM"/>
    </source>
</evidence>
<dbReference type="GO" id="GO:0005763">
    <property type="term" value="C:mitochondrial small ribosomal subunit"/>
    <property type="evidence" value="ECO:0007669"/>
    <property type="project" value="TreeGrafter"/>
</dbReference>
<dbReference type="eggNOG" id="ENOG502QVMS">
    <property type="taxonomic scope" value="Eukaryota"/>
</dbReference>
<feature type="region of interest" description="Disordered" evidence="1">
    <location>
        <begin position="368"/>
        <end position="398"/>
    </location>
</feature>
<name>E4USX4_ARTGP</name>
<dbReference type="OMA" id="KGTGWRY"/>
<dbReference type="GeneID" id="10029545"/>
<dbReference type="PANTHER" id="PTHR28158:SF1">
    <property type="entry name" value="SMALL RIBOSOMAL SUBUNIT PROTEIN MS45"/>
    <property type="match status" value="1"/>
</dbReference>
<sequence>MPPRLRAAQRLVNSHHLQSSSQSSSIYSLTQSPCTSPCRNFSSTPNLEISKRRQAMFGWLNGPGRVFKEPAPSGPNYLTAYERDGNPVRPRTRVSSSGELEELATPLQPFPLNRVFVSESVLSEELRNEIYTQVVEKGKSVRLVSVMFGVDMRRIGAVVRLVELEKRMKAEKKPLALPYGRAVRSMLPTTPLSDRGQPQPAHEPINDLPVHKLTEPQMFYPVSESRHFNRIDAARVFSAAPAVPASERDQPGNAEEYIAKVTHNPHKIEKVGKGAKEHQVLQPAEVRIPHPHMVVAEGDRSALSNEKGERNRRFMQRIEADERVEKERKEKRKAREAASMTRVEPQAGRFEFRFRDVVVSRETVGVDGRGEKGVGRRYGVPHADRRRGEVKIPTRVEV</sequence>
<dbReference type="InParanoid" id="E4USX4"/>
<dbReference type="GO" id="GO:0032543">
    <property type="term" value="P:mitochondrial translation"/>
    <property type="evidence" value="ECO:0007669"/>
    <property type="project" value="TreeGrafter"/>
</dbReference>
<keyword evidence="3" id="KW-1185">Reference proteome</keyword>
<evidence type="ECO:0000256" key="1">
    <source>
        <dbReference type="SAM" id="MobiDB-lite"/>
    </source>
</evidence>
<reference evidence="3" key="1">
    <citation type="journal article" date="2012" name="MBio">
        <title>Comparative genome analysis of Trichophyton rubrum and related dermatophytes reveals candidate genes involved in infection.</title>
        <authorList>
            <person name="Martinez D.A."/>
            <person name="Oliver B.G."/>
            <person name="Graeser Y."/>
            <person name="Goldberg J.M."/>
            <person name="Li W."/>
            <person name="Martinez-Rossi N.M."/>
            <person name="Monod M."/>
            <person name="Shelest E."/>
            <person name="Barton R.C."/>
            <person name="Birch E."/>
            <person name="Brakhage A.A."/>
            <person name="Chen Z."/>
            <person name="Gurr S.J."/>
            <person name="Heiman D."/>
            <person name="Heitman J."/>
            <person name="Kosti I."/>
            <person name="Rossi A."/>
            <person name="Saif S."/>
            <person name="Samalova M."/>
            <person name="Saunders C.W."/>
            <person name="Shea T."/>
            <person name="Summerbell R.C."/>
            <person name="Xu J."/>
            <person name="Young S."/>
            <person name="Zeng Q."/>
            <person name="Birren B.W."/>
            <person name="Cuomo C.A."/>
            <person name="White T.C."/>
        </authorList>
    </citation>
    <scope>NUCLEOTIDE SEQUENCE [LARGE SCALE GENOMIC DNA]</scope>
    <source>
        <strain evidence="3">ATCC MYA-4604 / CBS 118893</strain>
    </source>
</reference>
<protein>
    <recommendedName>
        <fullName evidence="4">37S ribosomal protein S35</fullName>
    </recommendedName>
</protein>
<evidence type="ECO:0000313" key="2">
    <source>
        <dbReference type="EMBL" id="EFR01423.1"/>
    </source>
</evidence>